<evidence type="ECO:0000256" key="4">
    <source>
        <dbReference type="ARBA" id="ARBA00023033"/>
    </source>
</evidence>
<proteinExistence type="predicted"/>
<evidence type="ECO:0000256" key="2">
    <source>
        <dbReference type="ARBA" id="ARBA00022827"/>
    </source>
</evidence>
<dbReference type="PANTHER" id="PTHR46972:SF1">
    <property type="entry name" value="FAD DEPENDENT OXIDOREDUCTASE DOMAIN-CONTAINING PROTEIN"/>
    <property type="match status" value="1"/>
</dbReference>
<evidence type="ECO:0000256" key="1">
    <source>
        <dbReference type="ARBA" id="ARBA00022630"/>
    </source>
</evidence>
<dbReference type="Proteomes" id="UP000605986">
    <property type="component" value="Unassembled WGS sequence"/>
</dbReference>
<keyword evidence="3" id="KW-0560">Oxidoreductase</keyword>
<dbReference type="Pfam" id="PF01494">
    <property type="entry name" value="FAD_binding_3"/>
    <property type="match status" value="1"/>
</dbReference>
<dbReference type="InterPro" id="IPR036188">
    <property type="entry name" value="FAD/NAD-bd_sf"/>
</dbReference>
<evidence type="ECO:0000256" key="3">
    <source>
        <dbReference type="ARBA" id="ARBA00023002"/>
    </source>
</evidence>
<evidence type="ECO:0000313" key="6">
    <source>
        <dbReference type="EMBL" id="KAF4456492.1"/>
    </source>
</evidence>
<dbReference type="OrthoDB" id="655030at2759"/>
<keyword evidence="1" id="KW-0285">Flavoprotein</keyword>
<gene>
    <name evidence="6" type="ORF">F53441_1396</name>
</gene>
<comment type="caution">
    <text evidence="6">The sequence shown here is derived from an EMBL/GenBank/DDBJ whole genome shotgun (WGS) entry which is preliminary data.</text>
</comment>
<name>A0A8H4KUK8_9HYPO</name>
<feature type="domain" description="FAD-binding" evidence="5">
    <location>
        <begin position="269"/>
        <end position="321"/>
    </location>
</feature>
<accession>A0A8H4KUK8</accession>
<keyword evidence="2" id="KW-0274">FAD</keyword>
<dbReference type="PANTHER" id="PTHR46972">
    <property type="entry name" value="MONOOXYGENASE ASQM-RELATED"/>
    <property type="match status" value="1"/>
</dbReference>
<dbReference type="GO" id="GO:0071949">
    <property type="term" value="F:FAD binding"/>
    <property type="evidence" value="ECO:0007669"/>
    <property type="project" value="InterPro"/>
</dbReference>
<reference evidence="6" key="1">
    <citation type="submission" date="2020-01" db="EMBL/GenBank/DDBJ databases">
        <title>Identification and distribution of gene clusters putatively required for synthesis of sphingolipid metabolism inhibitors in phylogenetically diverse species of the filamentous fungus Fusarium.</title>
        <authorList>
            <person name="Kim H.-S."/>
            <person name="Busman M."/>
            <person name="Brown D.W."/>
            <person name="Divon H."/>
            <person name="Uhlig S."/>
            <person name="Proctor R.H."/>
        </authorList>
    </citation>
    <scope>NUCLEOTIDE SEQUENCE</scope>
    <source>
        <strain evidence="6">NRRL 53441</strain>
    </source>
</reference>
<dbReference type="InterPro" id="IPR002938">
    <property type="entry name" value="FAD-bd"/>
</dbReference>
<keyword evidence="7" id="KW-1185">Reference proteome</keyword>
<evidence type="ECO:0000259" key="5">
    <source>
        <dbReference type="Pfam" id="PF01494"/>
    </source>
</evidence>
<dbReference type="GO" id="GO:0004497">
    <property type="term" value="F:monooxygenase activity"/>
    <property type="evidence" value="ECO:0007669"/>
    <property type="project" value="UniProtKB-KW"/>
</dbReference>
<keyword evidence="4" id="KW-0503">Monooxygenase</keyword>
<evidence type="ECO:0000313" key="7">
    <source>
        <dbReference type="Proteomes" id="UP000605986"/>
    </source>
</evidence>
<dbReference type="AlphaFoldDB" id="A0A8H4KUK8"/>
<sequence length="372" mass="41536">MTVKAPIVIIGAGPSGLTLARLLEINNFDYVVYERDISPEPKFINQGGTLDIHSSSGQQALKEANLFDEFKNIARWEASRVCMQNPSGTVEAVFGEDRDAPEIDRLHLRKMLLDSIPPHKIRWGHGVKSIDGGTSAFDHLTSAKPEYSGKVFIEGSISCDNPSYAAALEHAGVGAMLAMGDGKMFALQQLSDRSYRFYMGMDAPEDIYRKQPDPDDTETMRQKFLSSPQFFANWAPHLKEYLANAEGPFHAWPLYRLPVSSVNWERVPGVTLLGDAAHLSTPLVGEGVNHAMFDALMLAKTIVKHCNPGDNDERRLETALKEYETEMFERGQDHISRCMAREMEFFSENAAEDFISMINAAMEEGKKEALKQ</sequence>
<dbReference type="EMBL" id="JAADJG010000057">
    <property type="protein sequence ID" value="KAF4456492.1"/>
    <property type="molecule type" value="Genomic_DNA"/>
</dbReference>
<dbReference type="SUPFAM" id="SSF51905">
    <property type="entry name" value="FAD/NAD(P)-binding domain"/>
    <property type="match status" value="1"/>
</dbReference>
<organism evidence="6 7">
    <name type="scientific">Fusarium austroafricanum</name>
    <dbReference type="NCBI Taxonomy" id="2364996"/>
    <lineage>
        <taxon>Eukaryota</taxon>
        <taxon>Fungi</taxon>
        <taxon>Dikarya</taxon>
        <taxon>Ascomycota</taxon>
        <taxon>Pezizomycotina</taxon>
        <taxon>Sordariomycetes</taxon>
        <taxon>Hypocreomycetidae</taxon>
        <taxon>Hypocreales</taxon>
        <taxon>Nectriaceae</taxon>
        <taxon>Fusarium</taxon>
        <taxon>Fusarium concolor species complex</taxon>
    </lineage>
</organism>
<dbReference type="Gene3D" id="3.50.50.60">
    <property type="entry name" value="FAD/NAD(P)-binding domain"/>
    <property type="match status" value="2"/>
</dbReference>
<dbReference type="PRINTS" id="PR00420">
    <property type="entry name" value="RNGMNOXGNASE"/>
</dbReference>
<protein>
    <recommendedName>
        <fullName evidence="5">FAD-binding domain-containing protein</fullName>
    </recommendedName>
</protein>